<dbReference type="EMBL" id="BKCJ011350272">
    <property type="protein sequence ID" value="GFD24154.1"/>
    <property type="molecule type" value="Genomic_DNA"/>
</dbReference>
<comment type="caution">
    <text evidence="1">The sequence shown here is derived from an EMBL/GenBank/DDBJ whole genome shotgun (WGS) entry which is preliminary data.</text>
</comment>
<protein>
    <submittedName>
        <fullName evidence="1">Uncharacterized protein</fullName>
    </submittedName>
</protein>
<name>A0A699UWB9_TANCI</name>
<organism evidence="1">
    <name type="scientific">Tanacetum cinerariifolium</name>
    <name type="common">Dalmatian daisy</name>
    <name type="synonym">Chrysanthemum cinerariifolium</name>
    <dbReference type="NCBI Taxonomy" id="118510"/>
    <lineage>
        <taxon>Eukaryota</taxon>
        <taxon>Viridiplantae</taxon>
        <taxon>Streptophyta</taxon>
        <taxon>Embryophyta</taxon>
        <taxon>Tracheophyta</taxon>
        <taxon>Spermatophyta</taxon>
        <taxon>Magnoliopsida</taxon>
        <taxon>eudicotyledons</taxon>
        <taxon>Gunneridae</taxon>
        <taxon>Pentapetalae</taxon>
        <taxon>asterids</taxon>
        <taxon>campanulids</taxon>
        <taxon>Asterales</taxon>
        <taxon>Asteraceae</taxon>
        <taxon>Asteroideae</taxon>
        <taxon>Anthemideae</taxon>
        <taxon>Anthemidinae</taxon>
        <taxon>Tanacetum</taxon>
    </lineage>
</organism>
<proteinExistence type="predicted"/>
<dbReference type="AlphaFoldDB" id="A0A699UWB9"/>
<sequence length="98" mass="11275">EVGIDWNGHDKDKTDDYALMAFNSSNSGSDTEVTSYSKLCEESYAKLKKLYDEQREQLGVACIEIQAYTLALKKVEAQLVCHQRNQLTYEEKNKVYEN</sequence>
<reference evidence="1" key="1">
    <citation type="journal article" date="2019" name="Sci. Rep.">
        <title>Draft genome of Tanacetum cinerariifolium, the natural source of mosquito coil.</title>
        <authorList>
            <person name="Yamashiro T."/>
            <person name="Shiraishi A."/>
            <person name="Satake H."/>
            <person name="Nakayama K."/>
        </authorList>
    </citation>
    <scope>NUCLEOTIDE SEQUENCE</scope>
</reference>
<gene>
    <name evidence="1" type="ORF">Tci_896123</name>
</gene>
<feature type="non-terminal residue" evidence="1">
    <location>
        <position position="1"/>
    </location>
</feature>
<evidence type="ECO:0000313" key="1">
    <source>
        <dbReference type="EMBL" id="GFD24154.1"/>
    </source>
</evidence>
<accession>A0A699UWB9</accession>